<dbReference type="InterPro" id="IPR001296">
    <property type="entry name" value="Glyco_trans_1"/>
</dbReference>
<dbReference type="RefSeq" id="WP_188616331.1">
    <property type="nucleotide sequence ID" value="NZ_BMLV01000001.1"/>
</dbReference>
<keyword evidence="3" id="KW-1185">Reference proteome</keyword>
<dbReference type="GO" id="GO:0016740">
    <property type="term" value="F:transferase activity"/>
    <property type="evidence" value="ECO:0007669"/>
    <property type="project" value="UniProtKB-KW"/>
</dbReference>
<reference evidence="3" key="1">
    <citation type="journal article" date="2019" name="Int. J. Syst. Evol. Microbiol.">
        <title>The Global Catalogue of Microorganisms (GCM) 10K type strain sequencing project: providing services to taxonomists for standard genome sequencing and annotation.</title>
        <authorList>
            <consortium name="The Broad Institute Genomics Platform"/>
            <consortium name="The Broad Institute Genome Sequencing Center for Infectious Disease"/>
            <person name="Wu L."/>
            <person name="Ma J."/>
        </authorList>
    </citation>
    <scope>NUCLEOTIDE SEQUENCE [LARGE SCALE GENOMIC DNA]</scope>
    <source>
        <strain evidence="3">CGMCC 1.7656</strain>
    </source>
</reference>
<organism evidence="2 3">
    <name type="scientific">Cloacibacterium rupense</name>
    <dbReference type="NCBI Taxonomy" id="517423"/>
    <lineage>
        <taxon>Bacteria</taxon>
        <taxon>Pseudomonadati</taxon>
        <taxon>Bacteroidota</taxon>
        <taxon>Flavobacteriia</taxon>
        <taxon>Flavobacteriales</taxon>
        <taxon>Weeksellaceae</taxon>
    </lineage>
</organism>
<gene>
    <name evidence="2" type="ORF">GCM10010992_03240</name>
</gene>
<protein>
    <submittedName>
        <fullName evidence="2">Glycosyl transferase</fullName>
    </submittedName>
</protein>
<evidence type="ECO:0000313" key="2">
    <source>
        <dbReference type="EMBL" id="GGP01722.1"/>
    </source>
</evidence>
<dbReference type="SUPFAM" id="SSF53756">
    <property type="entry name" value="UDP-Glycosyltransferase/glycogen phosphorylase"/>
    <property type="match status" value="1"/>
</dbReference>
<dbReference type="PANTHER" id="PTHR12526">
    <property type="entry name" value="GLYCOSYLTRANSFERASE"/>
    <property type="match status" value="1"/>
</dbReference>
<accession>A0ABQ2NF16</accession>
<dbReference type="PANTHER" id="PTHR12526:SF630">
    <property type="entry name" value="GLYCOSYLTRANSFERASE"/>
    <property type="match status" value="1"/>
</dbReference>
<dbReference type="Proteomes" id="UP000620064">
    <property type="component" value="Unassembled WGS sequence"/>
</dbReference>
<dbReference type="Pfam" id="PF00534">
    <property type="entry name" value="Glycos_transf_1"/>
    <property type="match status" value="1"/>
</dbReference>
<dbReference type="EMBL" id="BMLV01000001">
    <property type="protein sequence ID" value="GGP01722.1"/>
    <property type="molecule type" value="Genomic_DNA"/>
</dbReference>
<name>A0ABQ2NF16_9FLAO</name>
<proteinExistence type="predicted"/>
<comment type="caution">
    <text evidence="2">The sequence shown here is derived from an EMBL/GenBank/DDBJ whole genome shotgun (WGS) entry which is preliminary data.</text>
</comment>
<keyword evidence="2" id="KW-0808">Transferase</keyword>
<sequence>MKVLWISNIIFPDACRALNLPIPFVGGWMQAGAKNLIAHSEHDIELAVAAIYSGKDLKELTVNNIKYYLIPNKEETLNHYFKIIKDDFSPDLTHIHGSEYPHSLSYVNACGNNNVVVSIQGLVSVYSKYYYGGISKRNLMPTLRDLLRNDSLYFQKKRMFARGKKEVELLSKIKYVIGRTNWDASHVWAINPDSKYYFCNETLRDSFYDETWNIKNCEKHTLFLSQAHYPIKGLQQILEALPLVKRKYPNVKIYIAGNNFLNVSKLKRNGFARYVQKKISQLNLEENVIFVGMLDEKQMVKQYLKAHVFVCPSAIENSPNSVGEAQLLGVPTVASYVGGSMDMISDGETGFLYRFEETELLAYRICQIFDNEEISQTLSIQAKAAAEKRHDKKNNAKELYSIYKDILRND</sequence>
<dbReference type="CDD" id="cd03801">
    <property type="entry name" value="GT4_PimA-like"/>
    <property type="match status" value="1"/>
</dbReference>
<feature type="domain" description="Glycosyl transferase family 1" evidence="1">
    <location>
        <begin position="217"/>
        <end position="383"/>
    </location>
</feature>
<dbReference type="Gene3D" id="3.40.50.2000">
    <property type="entry name" value="Glycogen Phosphorylase B"/>
    <property type="match status" value="2"/>
</dbReference>
<evidence type="ECO:0000313" key="3">
    <source>
        <dbReference type="Proteomes" id="UP000620064"/>
    </source>
</evidence>
<evidence type="ECO:0000259" key="1">
    <source>
        <dbReference type="Pfam" id="PF00534"/>
    </source>
</evidence>